<dbReference type="OrthoDB" id="671439at2759"/>
<comment type="caution">
    <text evidence="2">The sequence shown here is derived from an EMBL/GenBank/DDBJ whole genome shotgun (WGS) entry which is preliminary data.</text>
</comment>
<evidence type="ECO:0000313" key="3">
    <source>
        <dbReference type="Proteomes" id="UP000636709"/>
    </source>
</evidence>
<dbReference type="GO" id="GO:0016747">
    <property type="term" value="F:acyltransferase activity, transferring groups other than amino-acyl groups"/>
    <property type="evidence" value="ECO:0007669"/>
    <property type="project" value="UniProtKB-ARBA"/>
</dbReference>
<dbReference type="InterPro" id="IPR023213">
    <property type="entry name" value="CAT-like_dom_sf"/>
</dbReference>
<dbReference type="Proteomes" id="UP000636709">
    <property type="component" value="Unassembled WGS sequence"/>
</dbReference>
<protein>
    <submittedName>
        <fullName evidence="2">Uncharacterized protein</fullName>
    </submittedName>
</protein>
<comment type="similarity">
    <text evidence="1">Belongs to the plant acyltransferase family.</text>
</comment>
<dbReference type="EMBL" id="JACEFO010000111">
    <property type="protein sequence ID" value="KAF8781193.1"/>
    <property type="molecule type" value="Genomic_DNA"/>
</dbReference>
<reference evidence="2" key="1">
    <citation type="submission" date="2020-07" db="EMBL/GenBank/DDBJ databases">
        <title>Genome sequence and genetic diversity analysis of an under-domesticated orphan crop, white fonio (Digitaria exilis).</title>
        <authorList>
            <person name="Bennetzen J.L."/>
            <person name="Chen S."/>
            <person name="Ma X."/>
            <person name="Wang X."/>
            <person name="Yssel A.E.J."/>
            <person name="Chaluvadi S.R."/>
            <person name="Johnson M."/>
            <person name="Gangashetty P."/>
            <person name="Hamidou F."/>
            <person name="Sanogo M.D."/>
            <person name="Zwaenepoel A."/>
            <person name="Wallace J."/>
            <person name="Van De Peer Y."/>
            <person name="Van Deynze A."/>
        </authorList>
    </citation>
    <scope>NUCLEOTIDE SEQUENCE</scope>
    <source>
        <tissue evidence="2">Leaves</tissue>
    </source>
</reference>
<dbReference type="InterPro" id="IPR050898">
    <property type="entry name" value="Plant_acyltransferase"/>
</dbReference>
<evidence type="ECO:0000313" key="2">
    <source>
        <dbReference type="EMBL" id="KAF8781193.1"/>
    </source>
</evidence>
<dbReference type="Pfam" id="PF02458">
    <property type="entry name" value="Transferase"/>
    <property type="match status" value="2"/>
</dbReference>
<evidence type="ECO:0000256" key="1">
    <source>
        <dbReference type="ARBA" id="ARBA00009861"/>
    </source>
</evidence>
<dbReference type="AlphaFoldDB" id="A0A835FZR3"/>
<keyword evidence="3" id="KW-1185">Reference proteome</keyword>
<gene>
    <name evidence="2" type="ORF">HU200_000697</name>
</gene>
<dbReference type="PANTHER" id="PTHR31147">
    <property type="entry name" value="ACYL TRANSFERASE 4"/>
    <property type="match status" value="1"/>
</dbReference>
<sequence>MSVSVRKSQPVLVRPLRPVSMRSYIKLSSFDRGLEKMSVTALLMFEHPIKDVANTIKTALSQALVHYYPIAGRMVAGAEAGEVYIRCSGEGVTFVSATVNCALKEVISMDLSGAGTPLLDELILCQDVAFGSTDPLLLVQVTEFSCNGFVLGVTWNHALADGAGMVQFLQAVGELACGFSSPSVVPVRWDDSLFLNSPASSAPSQQLLMGSINSIKADFSKRFAGELCTKFEVATAVLWQCRTRAVKCDPETPALYSYVVNVRKHVGAKQGYYGNCFAGQLVMATSGIVASVDIVDLVKMIKQSKER</sequence>
<dbReference type="PANTHER" id="PTHR31147:SF61">
    <property type="entry name" value="ACYL TRANSFERASE 15"/>
    <property type="match status" value="1"/>
</dbReference>
<accession>A0A835FZR3</accession>
<organism evidence="2 3">
    <name type="scientific">Digitaria exilis</name>
    <dbReference type="NCBI Taxonomy" id="1010633"/>
    <lineage>
        <taxon>Eukaryota</taxon>
        <taxon>Viridiplantae</taxon>
        <taxon>Streptophyta</taxon>
        <taxon>Embryophyta</taxon>
        <taxon>Tracheophyta</taxon>
        <taxon>Spermatophyta</taxon>
        <taxon>Magnoliopsida</taxon>
        <taxon>Liliopsida</taxon>
        <taxon>Poales</taxon>
        <taxon>Poaceae</taxon>
        <taxon>PACMAD clade</taxon>
        <taxon>Panicoideae</taxon>
        <taxon>Panicodae</taxon>
        <taxon>Paniceae</taxon>
        <taxon>Anthephorinae</taxon>
        <taxon>Digitaria</taxon>
    </lineage>
</organism>
<proteinExistence type="inferred from homology"/>
<name>A0A835FZR3_9POAL</name>
<dbReference type="Gene3D" id="3.30.559.10">
    <property type="entry name" value="Chloramphenicol acetyltransferase-like domain"/>
    <property type="match status" value="2"/>
</dbReference>